<reference evidence="2 3" key="1">
    <citation type="submission" date="2017-10" db="EMBL/GenBank/DDBJ databases">
        <title>Bacillus sp. nov., a halophilic bacterium isolated from a Keqin Lake.</title>
        <authorList>
            <person name="Wang H."/>
        </authorList>
    </citation>
    <scope>NUCLEOTIDE SEQUENCE [LARGE SCALE GENOMIC DNA]</scope>
    <source>
        <strain evidence="2 3">KQ-12</strain>
    </source>
</reference>
<keyword evidence="1" id="KW-0812">Transmembrane</keyword>
<dbReference type="OrthoDB" id="1797693at2"/>
<keyword evidence="1" id="KW-0472">Membrane</keyword>
<keyword evidence="3" id="KW-1185">Reference proteome</keyword>
<accession>A0A323TEA4</accession>
<organism evidence="2 3">
    <name type="scientific">Salipaludibacillus keqinensis</name>
    <dbReference type="NCBI Taxonomy" id="2045207"/>
    <lineage>
        <taxon>Bacteria</taxon>
        <taxon>Bacillati</taxon>
        <taxon>Bacillota</taxon>
        <taxon>Bacilli</taxon>
        <taxon>Bacillales</taxon>
        <taxon>Bacillaceae</taxon>
    </lineage>
</organism>
<dbReference type="EMBL" id="PDOD01000002">
    <property type="protein sequence ID" value="PYZ93398.1"/>
    <property type="molecule type" value="Genomic_DNA"/>
</dbReference>
<comment type="caution">
    <text evidence="2">The sequence shown here is derived from an EMBL/GenBank/DDBJ whole genome shotgun (WGS) entry which is preliminary data.</text>
</comment>
<dbReference type="RefSeq" id="WP_110609430.1">
    <property type="nucleotide sequence ID" value="NZ_PDOD01000002.1"/>
</dbReference>
<gene>
    <name evidence="2" type="ORF">CR194_09450</name>
</gene>
<sequence>MLDSFIVAGVSSYTPSLHPQGHMNMWYSSPLTRFEPHLVTALLAIIIIFGVSYFIYVKRKHRDEESKWTSTEEEKTFRDLMSKKNMTLKKLLELEEAYDKGELNEMDYQKKTEAYKAYLHKVKKQLNQFLT</sequence>
<evidence type="ECO:0000313" key="3">
    <source>
        <dbReference type="Proteomes" id="UP000248214"/>
    </source>
</evidence>
<dbReference type="Proteomes" id="UP000248214">
    <property type="component" value="Unassembled WGS sequence"/>
</dbReference>
<dbReference type="AlphaFoldDB" id="A0A323TEA4"/>
<keyword evidence="1" id="KW-1133">Transmembrane helix</keyword>
<feature type="transmembrane region" description="Helical" evidence="1">
    <location>
        <begin position="38"/>
        <end position="57"/>
    </location>
</feature>
<evidence type="ECO:0000313" key="2">
    <source>
        <dbReference type="EMBL" id="PYZ93398.1"/>
    </source>
</evidence>
<protein>
    <submittedName>
        <fullName evidence="2">Uncharacterized protein</fullName>
    </submittedName>
</protein>
<proteinExistence type="predicted"/>
<evidence type="ECO:0000256" key="1">
    <source>
        <dbReference type="SAM" id="Phobius"/>
    </source>
</evidence>
<name>A0A323TEA4_9BACI</name>